<proteinExistence type="predicted"/>
<organism evidence="1">
    <name type="scientific">Oryza barthii</name>
    <dbReference type="NCBI Taxonomy" id="65489"/>
    <lineage>
        <taxon>Eukaryota</taxon>
        <taxon>Viridiplantae</taxon>
        <taxon>Streptophyta</taxon>
        <taxon>Embryophyta</taxon>
        <taxon>Tracheophyta</taxon>
        <taxon>Spermatophyta</taxon>
        <taxon>Magnoliopsida</taxon>
        <taxon>Liliopsida</taxon>
        <taxon>Poales</taxon>
        <taxon>Poaceae</taxon>
        <taxon>BOP clade</taxon>
        <taxon>Oryzoideae</taxon>
        <taxon>Oryzeae</taxon>
        <taxon>Oryzinae</taxon>
        <taxon>Oryza</taxon>
    </lineage>
</organism>
<dbReference type="PaxDb" id="65489-OBART02G17420.1"/>
<dbReference type="Proteomes" id="UP000026960">
    <property type="component" value="Chromosome 2"/>
</dbReference>
<name>A0A0D3F5E8_9ORYZ</name>
<reference evidence="1" key="1">
    <citation type="journal article" date="2009" name="Rice">
        <title>De Novo Next Generation Sequencing of Plant Genomes.</title>
        <authorList>
            <person name="Rounsley S."/>
            <person name="Marri P.R."/>
            <person name="Yu Y."/>
            <person name="He R."/>
            <person name="Sisneros N."/>
            <person name="Goicoechea J.L."/>
            <person name="Lee S.J."/>
            <person name="Angelova A."/>
            <person name="Kudrna D."/>
            <person name="Luo M."/>
            <person name="Affourtit J."/>
            <person name="Desany B."/>
            <person name="Knight J."/>
            <person name="Niazi F."/>
            <person name="Egholm M."/>
            <person name="Wing R.A."/>
        </authorList>
    </citation>
    <scope>NUCLEOTIDE SEQUENCE [LARGE SCALE GENOMIC DNA]</scope>
    <source>
        <strain evidence="1">cv. IRGC 105608</strain>
    </source>
</reference>
<protein>
    <submittedName>
        <fullName evidence="1">Uncharacterized protein</fullName>
    </submittedName>
</protein>
<dbReference type="AlphaFoldDB" id="A0A0D3F5E8"/>
<dbReference type="Gramene" id="OBART02G17420.1">
    <property type="protein sequence ID" value="OBART02G17420.1"/>
    <property type="gene ID" value="OBART02G17420"/>
</dbReference>
<sequence>MAVCGDDGGCSWCWCPRDGGDLGRSGAGSDHDQIRTTAMKVLDDCIIGKVATKQASTQRSGCGYVSMVVERLRQVLDCRGSACHARRLHDALEATVISMVYRRWWWRSKAAS</sequence>
<evidence type="ECO:0000313" key="1">
    <source>
        <dbReference type="EnsemblPlants" id="OBART02G17420.1"/>
    </source>
</evidence>
<dbReference type="HOGENOM" id="CLU_2149932_0_0_1"/>
<evidence type="ECO:0000313" key="2">
    <source>
        <dbReference type="Proteomes" id="UP000026960"/>
    </source>
</evidence>
<dbReference type="EnsemblPlants" id="OBART02G17420.1">
    <property type="protein sequence ID" value="OBART02G17420.1"/>
    <property type="gene ID" value="OBART02G17420"/>
</dbReference>
<keyword evidence="2" id="KW-1185">Reference proteome</keyword>
<reference evidence="1" key="2">
    <citation type="submission" date="2015-03" db="UniProtKB">
        <authorList>
            <consortium name="EnsemblPlants"/>
        </authorList>
    </citation>
    <scope>IDENTIFICATION</scope>
</reference>
<accession>A0A0D3F5E8</accession>